<proteinExistence type="predicted"/>
<sequence>MMEIPPECDCRTIPLMQHPRLVADNAMWPAPFGKPKRPTRTCRSVTPSKIDKCSRYVFPLLFLVFNGIFHLEFL</sequence>
<dbReference type="InterPro" id="IPR036719">
    <property type="entry name" value="Neuro-gated_channel_TM_sf"/>
</dbReference>
<dbReference type="SUPFAM" id="SSF90112">
    <property type="entry name" value="Neurotransmitter-gated ion-channel transmembrane pore"/>
    <property type="match status" value="1"/>
</dbReference>
<dbReference type="GO" id="GO:0006811">
    <property type="term" value="P:monoatomic ion transport"/>
    <property type="evidence" value="ECO:0007669"/>
    <property type="project" value="InterPro"/>
</dbReference>
<organism evidence="1 2">
    <name type="scientific">Parascaris equorum</name>
    <name type="common">Equine roundworm</name>
    <dbReference type="NCBI Taxonomy" id="6256"/>
    <lineage>
        <taxon>Eukaryota</taxon>
        <taxon>Metazoa</taxon>
        <taxon>Ecdysozoa</taxon>
        <taxon>Nematoda</taxon>
        <taxon>Chromadorea</taxon>
        <taxon>Rhabditida</taxon>
        <taxon>Spirurina</taxon>
        <taxon>Ascaridomorpha</taxon>
        <taxon>Ascaridoidea</taxon>
        <taxon>Ascarididae</taxon>
        <taxon>Parascaris</taxon>
    </lineage>
</organism>
<dbReference type="Proteomes" id="UP000887564">
    <property type="component" value="Unplaced"/>
</dbReference>
<evidence type="ECO:0000313" key="1">
    <source>
        <dbReference type="Proteomes" id="UP000887564"/>
    </source>
</evidence>
<protein>
    <submittedName>
        <fullName evidence="2">Uncharacterized protein</fullName>
    </submittedName>
</protein>
<dbReference type="AlphaFoldDB" id="A0A914S3F1"/>
<accession>A0A914S3F1</accession>
<dbReference type="GO" id="GO:0016020">
    <property type="term" value="C:membrane"/>
    <property type="evidence" value="ECO:0007669"/>
    <property type="project" value="InterPro"/>
</dbReference>
<dbReference type="WBParaSite" id="PEQ_0001167901-mRNA-1">
    <property type="protein sequence ID" value="PEQ_0001167901-mRNA-1"/>
    <property type="gene ID" value="PEQ_0001167901"/>
</dbReference>
<name>A0A914S3F1_PAREQ</name>
<reference evidence="2" key="1">
    <citation type="submission" date="2022-11" db="UniProtKB">
        <authorList>
            <consortium name="WormBaseParasite"/>
        </authorList>
    </citation>
    <scope>IDENTIFICATION</scope>
</reference>
<keyword evidence="1" id="KW-1185">Reference proteome</keyword>
<evidence type="ECO:0000313" key="2">
    <source>
        <dbReference type="WBParaSite" id="PEQ_0001167901-mRNA-1"/>
    </source>
</evidence>